<protein>
    <submittedName>
        <fullName evidence="9">Polygalacturonase</fullName>
    </submittedName>
</protein>
<dbReference type="GO" id="GO:0071555">
    <property type="term" value="P:cell wall organization"/>
    <property type="evidence" value="ECO:0007669"/>
    <property type="project" value="UniProtKB-KW"/>
</dbReference>
<dbReference type="InterPro" id="IPR000743">
    <property type="entry name" value="Glyco_hydro_28"/>
</dbReference>
<dbReference type="OrthoDB" id="187139at2759"/>
<evidence type="ECO:0000256" key="2">
    <source>
        <dbReference type="ARBA" id="ARBA00008834"/>
    </source>
</evidence>
<dbReference type="GO" id="GO:0005975">
    <property type="term" value="P:carbohydrate metabolic process"/>
    <property type="evidence" value="ECO:0007669"/>
    <property type="project" value="InterPro"/>
</dbReference>
<dbReference type="PANTHER" id="PTHR31375">
    <property type="match status" value="1"/>
</dbReference>
<dbReference type="InterPro" id="IPR012334">
    <property type="entry name" value="Pectin_lyas_fold"/>
</dbReference>
<organism evidence="9 10">
    <name type="scientific">Carex littledalei</name>
    <dbReference type="NCBI Taxonomy" id="544730"/>
    <lineage>
        <taxon>Eukaryota</taxon>
        <taxon>Viridiplantae</taxon>
        <taxon>Streptophyta</taxon>
        <taxon>Embryophyta</taxon>
        <taxon>Tracheophyta</taxon>
        <taxon>Spermatophyta</taxon>
        <taxon>Magnoliopsida</taxon>
        <taxon>Liliopsida</taxon>
        <taxon>Poales</taxon>
        <taxon>Cyperaceae</taxon>
        <taxon>Cyperoideae</taxon>
        <taxon>Cariceae</taxon>
        <taxon>Carex</taxon>
        <taxon>Carex subgen. Euthyceras</taxon>
    </lineage>
</organism>
<dbReference type="AlphaFoldDB" id="A0A833QAV1"/>
<dbReference type="Gene3D" id="2.160.20.10">
    <property type="entry name" value="Single-stranded right-handed beta-helix, Pectin lyase-like"/>
    <property type="match status" value="1"/>
</dbReference>
<evidence type="ECO:0000313" key="9">
    <source>
        <dbReference type="EMBL" id="KAF3323020.1"/>
    </source>
</evidence>
<reference evidence="9" key="1">
    <citation type="submission" date="2020-01" db="EMBL/GenBank/DDBJ databases">
        <title>Genome sequence of Kobresia littledalei, the first chromosome-level genome in the family Cyperaceae.</title>
        <authorList>
            <person name="Qu G."/>
        </authorList>
    </citation>
    <scope>NUCLEOTIDE SEQUENCE</scope>
    <source>
        <strain evidence="9">C.B.Clarke</strain>
        <tissue evidence="9">Leaf</tissue>
    </source>
</reference>
<keyword evidence="3" id="KW-0134">Cell wall</keyword>
<keyword evidence="7" id="KW-0961">Cell wall biogenesis/degradation</keyword>
<evidence type="ECO:0000313" key="10">
    <source>
        <dbReference type="Proteomes" id="UP000623129"/>
    </source>
</evidence>
<evidence type="ECO:0000256" key="1">
    <source>
        <dbReference type="ARBA" id="ARBA00004191"/>
    </source>
</evidence>
<dbReference type="GO" id="GO:0004650">
    <property type="term" value="F:polygalacturonase activity"/>
    <property type="evidence" value="ECO:0007669"/>
    <property type="project" value="InterPro"/>
</dbReference>
<keyword evidence="5 8" id="KW-0378">Hydrolase</keyword>
<accession>A0A833QAV1</accession>
<dbReference type="SUPFAM" id="SSF51126">
    <property type="entry name" value="Pectin lyase-like"/>
    <property type="match status" value="1"/>
</dbReference>
<gene>
    <name evidence="9" type="ORF">FCM35_KLT13009</name>
</gene>
<evidence type="ECO:0000256" key="4">
    <source>
        <dbReference type="ARBA" id="ARBA00022525"/>
    </source>
</evidence>
<comment type="similarity">
    <text evidence="2 8">Belongs to the glycosyl hydrolase 28 family.</text>
</comment>
<evidence type="ECO:0000256" key="6">
    <source>
        <dbReference type="ARBA" id="ARBA00023295"/>
    </source>
</evidence>
<dbReference type="InterPro" id="IPR011050">
    <property type="entry name" value="Pectin_lyase_fold/virulence"/>
</dbReference>
<name>A0A833QAV1_9POAL</name>
<evidence type="ECO:0000256" key="5">
    <source>
        <dbReference type="ARBA" id="ARBA00022801"/>
    </source>
</evidence>
<comment type="subcellular location">
    <subcellularLocation>
        <location evidence="1">Secreted</location>
        <location evidence="1">Cell wall</location>
    </subcellularLocation>
</comment>
<evidence type="ECO:0000256" key="8">
    <source>
        <dbReference type="RuleBase" id="RU361169"/>
    </source>
</evidence>
<keyword evidence="4" id="KW-0964">Secreted</keyword>
<keyword evidence="10" id="KW-1185">Reference proteome</keyword>
<keyword evidence="6 8" id="KW-0326">Glycosidase</keyword>
<evidence type="ECO:0000256" key="3">
    <source>
        <dbReference type="ARBA" id="ARBA00022512"/>
    </source>
</evidence>
<sequence>MSFGAAGNGITDDSQALLSAWRAACAVPKATLVIPSEFRFLVSPVTLQGPCNSRLVLWIDGTILAALTMKTNLKLNIFQWLNFKWLTGFTIRGSGTVNGQWSQFQNLSLINEFQVRLILNILFAVVRFYKSYNILVRDIRIVDSPQCHLKFDSSRWIRVKNVTISSPQDTPNTDGIHLQNTRDVEIRKSNIGCGDDCVSIQTGCSNIHIKNINCNPGHGIRSLYFKQINITFRSSCFLFNIQGGIGTVKNITFTNIKVSNVKTPIMIDQFYCDQSSCHNKTDAVSISGITYRGITGTYSYQPIRFACSDSVPCTGLNLLNVRLLPVNWWQYKRNAFCWKSYGEAWGAVEPLSARCLERSNNRLIKILTKPHNYTC</sequence>
<dbReference type="EMBL" id="SWLB01000024">
    <property type="protein sequence ID" value="KAF3323020.1"/>
    <property type="molecule type" value="Genomic_DNA"/>
</dbReference>
<evidence type="ECO:0000256" key="7">
    <source>
        <dbReference type="ARBA" id="ARBA00023316"/>
    </source>
</evidence>
<dbReference type="Proteomes" id="UP000623129">
    <property type="component" value="Unassembled WGS sequence"/>
</dbReference>
<dbReference type="Pfam" id="PF00295">
    <property type="entry name" value="Glyco_hydro_28"/>
    <property type="match status" value="2"/>
</dbReference>
<proteinExistence type="inferred from homology"/>
<comment type="caution">
    <text evidence="9">The sequence shown here is derived from an EMBL/GenBank/DDBJ whole genome shotgun (WGS) entry which is preliminary data.</text>
</comment>